<evidence type="ECO:0000313" key="4">
    <source>
        <dbReference type="Proteomes" id="UP000326924"/>
    </source>
</evidence>
<evidence type="ECO:0000256" key="1">
    <source>
        <dbReference type="SAM" id="MobiDB-lite"/>
    </source>
</evidence>
<keyword evidence="2" id="KW-0812">Transmembrane</keyword>
<dbReference type="AlphaFoldDB" id="A0A5J5F1Y1"/>
<dbReference type="EMBL" id="VXIS01000054">
    <property type="protein sequence ID" value="KAA8909756.1"/>
    <property type="molecule type" value="Genomic_DNA"/>
</dbReference>
<comment type="caution">
    <text evidence="3">The sequence shown here is derived from an EMBL/GenBank/DDBJ whole genome shotgun (WGS) entry which is preliminary data.</text>
</comment>
<accession>A0A5J5F1Y1</accession>
<organism evidence="3 4">
    <name type="scientific">Sphaerosporella brunnea</name>
    <dbReference type="NCBI Taxonomy" id="1250544"/>
    <lineage>
        <taxon>Eukaryota</taxon>
        <taxon>Fungi</taxon>
        <taxon>Dikarya</taxon>
        <taxon>Ascomycota</taxon>
        <taxon>Pezizomycotina</taxon>
        <taxon>Pezizomycetes</taxon>
        <taxon>Pezizales</taxon>
        <taxon>Pyronemataceae</taxon>
        <taxon>Sphaerosporella</taxon>
    </lineage>
</organism>
<feature type="compositionally biased region" description="Polar residues" evidence="1">
    <location>
        <begin position="170"/>
        <end position="179"/>
    </location>
</feature>
<evidence type="ECO:0000313" key="3">
    <source>
        <dbReference type="EMBL" id="KAA8909756.1"/>
    </source>
</evidence>
<feature type="compositionally biased region" description="Low complexity" evidence="1">
    <location>
        <begin position="199"/>
        <end position="215"/>
    </location>
</feature>
<dbReference type="InParanoid" id="A0A5J5F1Y1"/>
<reference evidence="3 4" key="1">
    <citation type="submission" date="2019-09" db="EMBL/GenBank/DDBJ databases">
        <title>Draft genome of the ectomycorrhizal ascomycete Sphaerosporella brunnea.</title>
        <authorList>
            <consortium name="DOE Joint Genome Institute"/>
            <person name="Benucci G.M."/>
            <person name="Marozzi G."/>
            <person name="Antonielli L."/>
            <person name="Sanchez S."/>
            <person name="Marco P."/>
            <person name="Wang X."/>
            <person name="Falini L.B."/>
            <person name="Barry K."/>
            <person name="Haridas S."/>
            <person name="Lipzen A."/>
            <person name="Labutti K."/>
            <person name="Grigoriev I.V."/>
            <person name="Murat C."/>
            <person name="Martin F."/>
            <person name="Albertini E."/>
            <person name="Donnini D."/>
            <person name="Bonito G."/>
        </authorList>
    </citation>
    <scope>NUCLEOTIDE SEQUENCE [LARGE SCALE GENOMIC DNA]</scope>
    <source>
        <strain evidence="3 4">Sb_GMNB300</strain>
    </source>
</reference>
<dbReference type="Proteomes" id="UP000326924">
    <property type="component" value="Unassembled WGS sequence"/>
</dbReference>
<keyword evidence="4" id="KW-1185">Reference proteome</keyword>
<keyword evidence="2" id="KW-0472">Membrane</keyword>
<keyword evidence="2" id="KW-1133">Transmembrane helix</keyword>
<name>A0A5J5F1Y1_9PEZI</name>
<sequence length="222" mass="25079">MSYLPTYVSDGHARPARHFISFWSNVDRDIRTYSIENNIENSLGSRVLPSQPPITTRAKQIAESLETNRFSPIVAAPPQHLRRQLHLFFFFIIFFFFFFFFSPGGKFDLPFVRRSPHIQYSDSPGDPSDSACQLRTLIDSIRSGLLLLGGSKQSHSLQKQQKPSIRPSIDRSNQASNIASLRRRPPSHSTHFLDITNHSQPASQPASQPSQPSPSTRTSDTN</sequence>
<proteinExistence type="predicted"/>
<feature type="compositionally biased region" description="Low complexity" evidence="1">
    <location>
        <begin position="152"/>
        <end position="164"/>
    </location>
</feature>
<gene>
    <name evidence="3" type="ORF">FN846DRAFT_941265</name>
</gene>
<evidence type="ECO:0000256" key="2">
    <source>
        <dbReference type="SAM" id="Phobius"/>
    </source>
</evidence>
<feature type="region of interest" description="Disordered" evidence="1">
    <location>
        <begin position="152"/>
        <end position="222"/>
    </location>
</feature>
<feature type="transmembrane region" description="Helical" evidence="2">
    <location>
        <begin position="87"/>
        <end position="105"/>
    </location>
</feature>
<protein>
    <submittedName>
        <fullName evidence="3">Uncharacterized protein</fullName>
    </submittedName>
</protein>